<evidence type="ECO:0000313" key="2">
    <source>
        <dbReference type="EMBL" id="NOG30554.1"/>
    </source>
</evidence>
<sequence>MKTFKIYENPAGNRKAVKRGWSWPGFFFGPIWAFIKKMWGLGTVLLIAVIILAIFPAGSEIGLLAALVNFGIYIACGINGNGWCEKNLISRGYEYCATVSAANPEGAMAVFLKGPSDSEVNQNGKE</sequence>
<keyword evidence="1" id="KW-0472">Membrane</keyword>
<reference evidence="2 3" key="1">
    <citation type="submission" date="2020-05" db="EMBL/GenBank/DDBJ databases">
        <authorList>
            <person name="Ruan W."/>
            <person name="Jeon C.O."/>
            <person name="Chun B.H."/>
        </authorList>
    </citation>
    <scope>NUCLEOTIDE SEQUENCE [LARGE SCALE GENOMIC DNA]</scope>
    <source>
        <strain evidence="2 3">TBZ9</strain>
    </source>
</reference>
<protein>
    <submittedName>
        <fullName evidence="2">DUF2628 domain-containing protein</fullName>
    </submittedName>
</protein>
<keyword evidence="1" id="KW-0812">Transmembrane</keyword>
<feature type="transmembrane region" description="Helical" evidence="1">
    <location>
        <begin position="61"/>
        <end position="81"/>
    </location>
</feature>
<proteinExistence type="predicted"/>
<keyword evidence="3" id="KW-1185">Reference proteome</keyword>
<dbReference type="RefSeq" id="WP_171701043.1">
    <property type="nucleotide sequence ID" value="NZ_JABFHI010000001.1"/>
</dbReference>
<name>A0A7Y3X9R6_9GAMM</name>
<dbReference type="Pfam" id="PF10947">
    <property type="entry name" value="DUF2628"/>
    <property type="match status" value="1"/>
</dbReference>
<dbReference type="InterPro" id="IPR024399">
    <property type="entry name" value="DUF2628"/>
</dbReference>
<dbReference type="AlphaFoldDB" id="A0A7Y3X9R6"/>
<dbReference type="EMBL" id="JABFHI010000001">
    <property type="protein sequence ID" value="NOG30554.1"/>
    <property type="molecule type" value="Genomic_DNA"/>
</dbReference>
<organism evidence="2 3">
    <name type="scientific">Vreelandella azerica</name>
    <dbReference type="NCBI Taxonomy" id="2732867"/>
    <lineage>
        <taxon>Bacteria</taxon>
        <taxon>Pseudomonadati</taxon>
        <taxon>Pseudomonadota</taxon>
        <taxon>Gammaproteobacteria</taxon>
        <taxon>Oceanospirillales</taxon>
        <taxon>Halomonadaceae</taxon>
        <taxon>Vreelandella</taxon>
    </lineage>
</organism>
<gene>
    <name evidence="2" type="ORF">HLB35_00045</name>
</gene>
<accession>A0A7Y3X9R6</accession>
<feature type="transmembrane region" description="Helical" evidence="1">
    <location>
        <begin position="38"/>
        <end position="55"/>
    </location>
</feature>
<reference evidence="2 3" key="2">
    <citation type="submission" date="2020-06" db="EMBL/GenBank/DDBJ databases">
        <title>Halomonas songnenensis sp. nov., a moderately halophilic bacterium isolated from saline and alkaline soils.</title>
        <authorList>
            <person name="Jiang J."/>
            <person name="Pan Y."/>
        </authorList>
    </citation>
    <scope>NUCLEOTIDE SEQUENCE [LARGE SCALE GENOMIC DNA]</scope>
    <source>
        <strain evidence="2 3">TBZ9</strain>
    </source>
</reference>
<comment type="caution">
    <text evidence="2">The sequence shown here is derived from an EMBL/GenBank/DDBJ whole genome shotgun (WGS) entry which is preliminary data.</text>
</comment>
<dbReference type="Proteomes" id="UP000588806">
    <property type="component" value="Unassembled WGS sequence"/>
</dbReference>
<evidence type="ECO:0000313" key="3">
    <source>
        <dbReference type="Proteomes" id="UP000588806"/>
    </source>
</evidence>
<evidence type="ECO:0000256" key="1">
    <source>
        <dbReference type="SAM" id="Phobius"/>
    </source>
</evidence>
<keyword evidence="1" id="KW-1133">Transmembrane helix</keyword>